<evidence type="ECO:0000256" key="5">
    <source>
        <dbReference type="ARBA" id="ARBA00024042"/>
    </source>
</evidence>
<dbReference type="EMBL" id="BSSA01000001">
    <property type="protein sequence ID" value="GLW68295.1"/>
    <property type="molecule type" value="Genomic_DNA"/>
</dbReference>
<evidence type="ECO:0000256" key="6">
    <source>
        <dbReference type="PIRSR" id="PIRSR000138-1"/>
    </source>
</evidence>
<dbReference type="InterPro" id="IPR037396">
    <property type="entry name" value="FMN_HAD"/>
</dbReference>
<gene>
    <name evidence="9" type="ORF">Kpho02_05940</name>
</gene>
<feature type="binding site" evidence="7">
    <location>
        <position position="156"/>
    </location>
    <ligand>
        <name>FMN</name>
        <dbReference type="ChEBI" id="CHEBI:58210"/>
    </ligand>
</feature>
<feature type="binding site" evidence="7">
    <location>
        <position position="130"/>
    </location>
    <ligand>
        <name>FMN</name>
        <dbReference type="ChEBI" id="CHEBI:58210"/>
    </ligand>
</feature>
<feature type="binding site" evidence="7">
    <location>
        <position position="106"/>
    </location>
    <ligand>
        <name>FMN</name>
        <dbReference type="ChEBI" id="CHEBI:58210"/>
    </ligand>
</feature>
<feature type="binding site" evidence="7">
    <location>
        <begin position="288"/>
        <end position="292"/>
    </location>
    <ligand>
        <name>FMN</name>
        <dbReference type="ChEBI" id="CHEBI:58210"/>
    </ligand>
</feature>
<dbReference type="SUPFAM" id="SSF51395">
    <property type="entry name" value="FMN-linked oxidoreductases"/>
    <property type="match status" value="1"/>
</dbReference>
<comment type="caution">
    <text evidence="9">The sequence shown here is derived from an EMBL/GenBank/DDBJ whole genome shotgun (WGS) entry which is preliminary data.</text>
</comment>
<sequence length="372" mass="39044">MVPLTLAEHGALAEARLPAVIWDFFEGAAGTEWTARANADAWRRHVLRPRVLVDVSAPDCGTELFGARLAAPYGVAPMAYHGLAHPEAECATARAAAAAGALLVVSIFAGRTLEEIAAAAPGGTRWLQLYWLRDREALADLVARAEAADYRALVLTVDAPKVGRRLRDLRNGFALPPGMTAANLAPRLTSSASHAGAGRSGIEEHSRQQFDPAVTWADLAWLRRRTTLPLLLKGVLTAEDARLAVDHGVDGLVVSNHGGRQLDGTPPAPDVLAEVVDAVPADHPVLVDGGLRHGSDLARAVALGARAALVGRPVLWGLAHGGADGARAVLDLLREELLDTLVLSGRPTLADLDRGALAPRPAPAAARRSPSI</sequence>
<evidence type="ECO:0000313" key="9">
    <source>
        <dbReference type="EMBL" id="GLW68295.1"/>
    </source>
</evidence>
<accession>A0A9W6Q1J3</accession>
<dbReference type="PANTHER" id="PTHR10578:SF107">
    <property type="entry name" value="2-HYDROXYACID OXIDASE 1"/>
    <property type="match status" value="1"/>
</dbReference>
<feature type="binding site" evidence="7">
    <location>
        <position position="233"/>
    </location>
    <ligand>
        <name>FMN</name>
        <dbReference type="ChEBI" id="CHEBI:58210"/>
    </ligand>
</feature>
<dbReference type="PROSITE" id="PS51349">
    <property type="entry name" value="FMN_HYDROXY_ACID_DH_2"/>
    <property type="match status" value="1"/>
</dbReference>
<dbReference type="GO" id="GO:0010181">
    <property type="term" value="F:FMN binding"/>
    <property type="evidence" value="ECO:0007669"/>
    <property type="project" value="InterPro"/>
</dbReference>
<dbReference type="AlphaFoldDB" id="A0A9W6Q1J3"/>
<keyword evidence="3 7" id="KW-0288">FMN</keyword>
<feature type="binding site" evidence="7">
    <location>
        <position position="165"/>
    </location>
    <ligand>
        <name>glyoxylate</name>
        <dbReference type="ChEBI" id="CHEBI:36655"/>
    </ligand>
</feature>
<dbReference type="PANTHER" id="PTHR10578">
    <property type="entry name" value="S -2-HYDROXY-ACID OXIDASE-RELATED"/>
    <property type="match status" value="1"/>
</dbReference>
<proteinExistence type="inferred from homology"/>
<feature type="active site" description="Proton acceptor" evidence="6">
    <location>
        <position position="257"/>
    </location>
</feature>
<feature type="binding site" evidence="7">
    <location>
        <position position="257"/>
    </location>
    <ligand>
        <name>glyoxylate</name>
        <dbReference type="ChEBI" id="CHEBI:36655"/>
    </ligand>
</feature>
<reference evidence="9" key="1">
    <citation type="submission" date="2023-02" db="EMBL/GenBank/DDBJ databases">
        <title>Kitasatospora phosalacinea NBRC 14627.</title>
        <authorList>
            <person name="Ichikawa N."/>
            <person name="Sato H."/>
            <person name="Tonouchi N."/>
        </authorList>
    </citation>
    <scope>NUCLEOTIDE SEQUENCE</scope>
    <source>
        <strain evidence="9">NBRC 14627</strain>
    </source>
</reference>
<dbReference type="GO" id="GO:0016491">
    <property type="term" value="F:oxidoreductase activity"/>
    <property type="evidence" value="ECO:0007669"/>
    <property type="project" value="UniProtKB-KW"/>
</dbReference>
<dbReference type="RefSeq" id="WP_285733107.1">
    <property type="nucleotide sequence ID" value="NZ_BSSA01000001.1"/>
</dbReference>
<dbReference type="PIRSF" id="PIRSF000138">
    <property type="entry name" value="Al-hdrx_acd_dh"/>
    <property type="match status" value="1"/>
</dbReference>
<dbReference type="Pfam" id="PF01070">
    <property type="entry name" value="FMN_dh"/>
    <property type="match status" value="1"/>
</dbReference>
<dbReference type="CDD" id="cd02809">
    <property type="entry name" value="alpha_hydroxyacid_oxid_FMN"/>
    <property type="match status" value="1"/>
</dbReference>
<keyword evidence="4" id="KW-0560">Oxidoreductase</keyword>
<feature type="binding site" evidence="7">
    <location>
        <position position="255"/>
    </location>
    <ligand>
        <name>FMN</name>
        <dbReference type="ChEBI" id="CHEBI:58210"/>
    </ligand>
</feature>
<protein>
    <submittedName>
        <fullName evidence="9">Alpha-hydroxy-acid oxidizing enzyme</fullName>
    </submittedName>
</protein>
<evidence type="ECO:0000256" key="7">
    <source>
        <dbReference type="PIRSR" id="PIRSR000138-2"/>
    </source>
</evidence>
<evidence type="ECO:0000256" key="4">
    <source>
        <dbReference type="ARBA" id="ARBA00023002"/>
    </source>
</evidence>
<dbReference type="Gene3D" id="3.20.20.70">
    <property type="entry name" value="Aldolase class I"/>
    <property type="match status" value="1"/>
</dbReference>
<dbReference type="GO" id="GO:0005737">
    <property type="term" value="C:cytoplasm"/>
    <property type="evidence" value="ECO:0007669"/>
    <property type="project" value="UniProtKB-ARBA"/>
</dbReference>
<dbReference type="InterPro" id="IPR000262">
    <property type="entry name" value="FMN-dep_DH"/>
</dbReference>
<name>A0A9W6Q1J3_9ACTN</name>
<evidence type="ECO:0000256" key="2">
    <source>
        <dbReference type="ARBA" id="ARBA00022630"/>
    </source>
</evidence>
<dbReference type="InterPro" id="IPR008259">
    <property type="entry name" value="FMN_hydac_DH_AS"/>
</dbReference>
<feature type="binding site" evidence="7">
    <location>
        <position position="260"/>
    </location>
    <ligand>
        <name>glyoxylate</name>
        <dbReference type="ChEBI" id="CHEBI:36655"/>
    </ligand>
</feature>
<evidence type="ECO:0000256" key="1">
    <source>
        <dbReference type="ARBA" id="ARBA00001917"/>
    </source>
</evidence>
<comment type="similarity">
    <text evidence="5">Belongs to the FMN-dependent alpha-hydroxy acid dehydrogenase family.</text>
</comment>
<feature type="domain" description="FMN hydroxy acid dehydrogenase" evidence="8">
    <location>
        <begin position="1"/>
        <end position="362"/>
    </location>
</feature>
<dbReference type="FunFam" id="3.20.20.70:FF:000056">
    <property type="entry name" value="hydroxyacid oxidase 2"/>
    <property type="match status" value="1"/>
</dbReference>
<dbReference type="InterPro" id="IPR012133">
    <property type="entry name" value="Alpha-hydoxy_acid_DH_FMN"/>
</dbReference>
<evidence type="ECO:0000256" key="3">
    <source>
        <dbReference type="ARBA" id="ARBA00022643"/>
    </source>
</evidence>
<evidence type="ECO:0000259" key="8">
    <source>
        <dbReference type="PROSITE" id="PS51349"/>
    </source>
</evidence>
<dbReference type="InterPro" id="IPR013785">
    <property type="entry name" value="Aldolase_TIM"/>
</dbReference>
<comment type="cofactor">
    <cofactor evidence="1">
        <name>FMN</name>
        <dbReference type="ChEBI" id="CHEBI:58210"/>
    </cofactor>
</comment>
<feature type="binding site" evidence="7">
    <location>
        <begin position="311"/>
        <end position="312"/>
    </location>
    <ligand>
        <name>FMN</name>
        <dbReference type="ChEBI" id="CHEBI:58210"/>
    </ligand>
</feature>
<keyword evidence="2 7" id="KW-0285">Flavoprotein</keyword>
<evidence type="ECO:0000313" key="10">
    <source>
        <dbReference type="Proteomes" id="UP001165041"/>
    </source>
</evidence>
<dbReference type="Proteomes" id="UP001165041">
    <property type="component" value="Unassembled WGS sequence"/>
</dbReference>
<feature type="binding site" evidence="7">
    <location>
        <begin position="77"/>
        <end position="79"/>
    </location>
    <ligand>
        <name>FMN</name>
        <dbReference type="ChEBI" id="CHEBI:58210"/>
    </ligand>
</feature>
<dbReference type="PROSITE" id="PS00557">
    <property type="entry name" value="FMN_HYDROXY_ACID_DH_1"/>
    <property type="match status" value="1"/>
</dbReference>
<feature type="binding site" evidence="7">
    <location>
        <position position="128"/>
    </location>
    <ligand>
        <name>FMN</name>
        <dbReference type="ChEBI" id="CHEBI:58210"/>
    </ligand>
</feature>
<organism evidence="9 10">
    <name type="scientific">Kitasatospora phosalacinea</name>
    <dbReference type="NCBI Taxonomy" id="2065"/>
    <lineage>
        <taxon>Bacteria</taxon>
        <taxon>Bacillati</taxon>
        <taxon>Actinomycetota</taxon>
        <taxon>Actinomycetes</taxon>
        <taxon>Kitasatosporales</taxon>
        <taxon>Streptomycetaceae</taxon>
        <taxon>Kitasatospora</taxon>
    </lineage>
</organism>